<protein>
    <submittedName>
        <fullName evidence="1">Uncharacterized protein</fullName>
    </submittedName>
</protein>
<evidence type="ECO:0000313" key="1">
    <source>
        <dbReference type="EMBL" id="GBR75305.1"/>
    </source>
</evidence>
<feature type="non-terminal residue" evidence="1">
    <location>
        <position position="1"/>
    </location>
</feature>
<keyword evidence="2" id="KW-1185">Reference proteome</keyword>
<organism evidence="1 2">
    <name type="scientific">Termititenax aidoneus</name>
    <dbReference type="NCBI Taxonomy" id="2218524"/>
    <lineage>
        <taxon>Bacteria</taxon>
        <taxon>Bacillati</taxon>
        <taxon>Candidatus Margulisiibacteriota</taxon>
        <taxon>Candidatus Termititenacia</taxon>
        <taxon>Candidatus Termititenacales</taxon>
        <taxon>Candidatus Termititenacaceae</taxon>
        <taxon>Candidatus Termititenax</taxon>
    </lineage>
</organism>
<sequence length="261" mass="27962">AEEIFNSTWVRNDNDNHKFVLTNTPNTTPQIFDWTDVGQDTVAQFTDTLAGVIKGDSSAFGKVKSNTDGTGSVNGLLNNGDGTKALMNNGSYGDLPKYESWIMYPQTSSGLSAGSSIMAFSLGALADLLPAAANQSNILQLESIAVSDSTNDPPQKHWWATVRLYNTGAGSSHTLASSSAGEWRSDGTNLYFYETISNTNVCCGAVKAILFRHNSTKTYLTPSRVLTTYPSSTADTNFKTNAPLLTNQSLDTITTTTTILA</sequence>
<name>A0A388TE62_TERA1</name>
<gene>
    <name evidence="1" type="ORF">NO1_2308</name>
</gene>
<dbReference type="Proteomes" id="UP000269352">
    <property type="component" value="Unassembled WGS sequence"/>
</dbReference>
<dbReference type="EMBL" id="BGZN01000233">
    <property type="protein sequence ID" value="GBR75305.1"/>
    <property type="molecule type" value="Genomic_DNA"/>
</dbReference>
<accession>A0A388TE62</accession>
<comment type="caution">
    <text evidence="1">The sequence shown here is derived from an EMBL/GenBank/DDBJ whole genome shotgun (WGS) entry which is preliminary data.</text>
</comment>
<proteinExistence type="predicted"/>
<dbReference type="AlphaFoldDB" id="A0A388TE62"/>
<evidence type="ECO:0000313" key="2">
    <source>
        <dbReference type="Proteomes" id="UP000269352"/>
    </source>
</evidence>
<reference evidence="1 2" key="1">
    <citation type="journal article" date="2019" name="ISME J.">
        <title>Genome analyses of uncultured TG2/ZB3 bacteria in 'Margulisbacteria' specifically attached to ectosymbiotic spirochetes of protists in the termite gut.</title>
        <authorList>
            <person name="Utami Y.D."/>
            <person name="Kuwahara H."/>
            <person name="Igai K."/>
            <person name="Murakami T."/>
            <person name="Sugaya K."/>
            <person name="Morikawa T."/>
            <person name="Nagura Y."/>
            <person name="Yuki M."/>
            <person name="Deevong P."/>
            <person name="Inoue T."/>
            <person name="Kihara K."/>
            <person name="Lo N."/>
            <person name="Yamada A."/>
            <person name="Ohkuma M."/>
            <person name="Hongoh Y."/>
        </authorList>
    </citation>
    <scope>NUCLEOTIDE SEQUENCE [LARGE SCALE GENOMIC DNA]</scope>
    <source>
        <strain evidence="1">NkOx7-01</strain>
    </source>
</reference>